<reference evidence="1" key="2">
    <citation type="submission" date="2024-02" db="EMBL/GenBank/DDBJ databases">
        <title>The Genome Sequence of Enterococcus diestrammenae JM9A.</title>
        <authorList>
            <person name="Earl A."/>
            <person name="Manson A."/>
            <person name="Gilmore M."/>
            <person name="Sanders J."/>
            <person name="Shea T."/>
            <person name="Howe W."/>
            <person name="Livny J."/>
            <person name="Cuomo C."/>
            <person name="Neafsey D."/>
            <person name="Birren B."/>
        </authorList>
    </citation>
    <scope>NUCLEOTIDE SEQUENCE</scope>
    <source>
        <strain evidence="1">JM9A</strain>
    </source>
</reference>
<name>A0ABV0F7W3_9ENTE</name>
<sequence length="50" mass="5916">MSLKAVDERSIIQRSYGLFKRENRLFDNMASLNERLLKSSYPVRSKKSHD</sequence>
<gene>
    <name evidence="1" type="ORF">BAU18_002756</name>
</gene>
<evidence type="ECO:0000313" key="1">
    <source>
        <dbReference type="EMBL" id="MEO1783137.1"/>
    </source>
</evidence>
<evidence type="ECO:0008006" key="3">
    <source>
        <dbReference type="Google" id="ProtNLM"/>
    </source>
</evidence>
<evidence type="ECO:0000313" key="2">
    <source>
        <dbReference type="Proteomes" id="UP001429357"/>
    </source>
</evidence>
<protein>
    <recommendedName>
        <fullName evidence="3">Transposase</fullName>
    </recommendedName>
</protein>
<dbReference type="Proteomes" id="UP001429357">
    <property type="component" value="Unassembled WGS sequence"/>
</dbReference>
<keyword evidence="2" id="KW-1185">Reference proteome</keyword>
<comment type="caution">
    <text evidence="1">The sequence shown here is derived from an EMBL/GenBank/DDBJ whole genome shotgun (WGS) entry which is preliminary data.</text>
</comment>
<accession>A0ABV0F7W3</accession>
<reference evidence="1" key="1">
    <citation type="submission" date="2016-06" db="EMBL/GenBank/DDBJ databases">
        <authorList>
            <person name="Van Tyne D."/>
        </authorList>
    </citation>
    <scope>NUCLEOTIDE SEQUENCE</scope>
    <source>
        <strain evidence="1">JM9A</strain>
    </source>
</reference>
<dbReference type="EMBL" id="MAEI02000001">
    <property type="protein sequence ID" value="MEO1783137.1"/>
    <property type="molecule type" value="Genomic_DNA"/>
</dbReference>
<organism evidence="1 2">
    <name type="scientific">Enterococcus diestrammenae</name>
    <dbReference type="NCBI Taxonomy" id="1155073"/>
    <lineage>
        <taxon>Bacteria</taxon>
        <taxon>Bacillati</taxon>
        <taxon>Bacillota</taxon>
        <taxon>Bacilli</taxon>
        <taxon>Lactobacillales</taxon>
        <taxon>Enterococcaceae</taxon>
        <taxon>Enterococcus</taxon>
    </lineage>
</organism>
<proteinExistence type="predicted"/>